<protein>
    <submittedName>
        <fullName evidence="1">Uncharacterized protein</fullName>
    </submittedName>
</protein>
<comment type="caution">
    <text evidence="1">The sequence shown here is derived from an EMBL/GenBank/DDBJ whole genome shotgun (WGS) entry which is preliminary data.</text>
</comment>
<keyword evidence="2" id="KW-1185">Reference proteome</keyword>
<accession>A0A835DQP9</accession>
<evidence type="ECO:0000313" key="2">
    <source>
        <dbReference type="Proteomes" id="UP000655225"/>
    </source>
</evidence>
<proteinExistence type="predicted"/>
<gene>
    <name evidence="1" type="ORF">HHK36_000345</name>
</gene>
<sequence>MHDEVIFRNIIPDSRRDIEKLEQYIAEILARLVSSTTSGPAQVKWTKPEMGWIKVNVDGAALVSGCMAHAGGVARNHLGGTLGWRIRAVAEFGFSSFISLLLNFRSIWTVRIVSQEPGPLENFPIIPFQREEKQRKRGGPRMSLRLNPRTEVFYLPLLFTPPVHRTGSSLVSTIAELRLKNGVQCEEVGCAPPVRLNVPEQPSGPTRKELVQSATLGASIPDCECSNICSTFCRTSPFGVGSALCCNLLSVSSFIDLIVLDKLFDEQ</sequence>
<dbReference type="EMBL" id="JABCRI010000001">
    <property type="protein sequence ID" value="KAF8412381.1"/>
    <property type="molecule type" value="Genomic_DNA"/>
</dbReference>
<organism evidence="1 2">
    <name type="scientific">Tetracentron sinense</name>
    <name type="common">Spur-leaf</name>
    <dbReference type="NCBI Taxonomy" id="13715"/>
    <lineage>
        <taxon>Eukaryota</taxon>
        <taxon>Viridiplantae</taxon>
        <taxon>Streptophyta</taxon>
        <taxon>Embryophyta</taxon>
        <taxon>Tracheophyta</taxon>
        <taxon>Spermatophyta</taxon>
        <taxon>Magnoliopsida</taxon>
        <taxon>Trochodendrales</taxon>
        <taxon>Trochodendraceae</taxon>
        <taxon>Tetracentron</taxon>
    </lineage>
</organism>
<dbReference type="AlphaFoldDB" id="A0A835DQP9"/>
<name>A0A835DQP9_TETSI</name>
<dbReference type="OrthoDB" id="690769at2759"/>
<dbReference type="Proteomes" id="UP000655225">
    <property type="component" value="Unassembled WGS sequence"/>
</dbReference>
<evidence type="ECO:0000313" key="1">
    <source>
        <dbReference type="EMBL" id="KAF8412381.1"/>
    </source>
</evidence>
<reference evidence="1 2" key="1">
    <citation type="submission" date="2020-04" db="EMBL/GenBank/DDBJ databases">
        <title>Plant Genome Project.</title>
        <authorList>
            <person name="Zhang R.-G."/>
        </authorList>
    </citation>
    <scope>NUCLEOTIDE SEQUENCE [LARGE SCALE GENOMIC DNA]</scope>
    <source>
        <strain evidence="1">YNK0</strain>
        <tissue evidence="1">Leaf</tissue>
    </source>
</reference>